<accession>A8RS58</accession>
<dbReference type="Proteomes" id="UP000005396">
    <property type="component" value="Unassembled WGS sequence"/>
</dbReference>
<evidence type="ECO:0000256" key="1">
    <source>
        <dbReference type="SAM" id="MobiDB-lite"/>
    </source>
</evidence>
<feature type="region of interest" description="Disordered" evidence="1">
    <location>
        <begin position="54"/>
        <end position="76"/>
    </location>
</feature>
<dbReference type="EMBL" id="ABCC02000029">
    <property type="protein sequence ID" value="EDP16444.1"/>
    <property type="molecule type" value="Genomic_DNA"/>
</dbReference>
<name>A8RS58_ENTBW</name>
<dbReference type="AlphaFoldDB" id="A8RS58"/>
<dbReference type="HOGENOM" id="CLU_2080664_0_0_9"/>
<dbReference type="PaxDb" id="411902-CLOBOL_03210"/>
<comment type="caution">
    <text evidence="2">The sequence shown here is derived from an EMBL/GenBank/DDBJ whole genome shotgun (WGS) entry which is preliminary data.</text>
</comment>
<reference evidence="2 3" key="1">
    <citation type="submission" date="2007-08" db="EMBL/GenBank/DDBJ databases">
        <authorList>
            <person name="Fulton L."/>
            <person name="Clifton S."/>
            <person name="Fulton B."/>
            <person name="Xu J."/>
            <person name="Minx P."/>
            <person name="Pepin K.H."/>
            <person name="Johnson M."/>
            <person name="Thiruvilangam P."/>
            <person name="Bhonagiri V."/>
            <person name="Nash W.E."/>
            <person name="Mardis E.R."/>
            <person name="Wilson R.K."/>
        </authorList>
    </citation>
    <scope>NUCLEOTIDE SEQUENCE [LARGE SCALE GENOMIC DNA]</scope>
    <source>
        <strain evidence="3">ATCC BAA-613 / DSM 15670 / CCUG 46953 / JCM 12243 / WAL 16351</strain>
    </source>
</reference>
<sequence>MENNLSVWIIGADIKHIGIAVGMGSHIYERGYAYAGQKQGEHGYKVAWGSASQSGHGAVQADEDEHEMPQKPMEGQKQIGVHEAAGFSQGHDASQKCKILHEGANAFFRPAMGRMLE</sequence>
<evidence type="ECO:0000313" key="2">
    <source>
        <dbReference type="EMBL" id="EDP16444.1"/>
    </source>
</evidence>
<reference evidence="2 3" key="2">
    <citation type="submission" date="2007-09" db="EMBL/GenBank/DDBJ databases">
        <title>Draft genome sequence of Clostridium bolteae (ATCC BAA-613).</title>
        <authorList>
            <person name="Sudarsanam P."/>
            <person name="Ley R."/>
            <person name="Guruge J."/>
            <person name="Turnbaugh P.J."/>
            <person name="Mahowald M."/>
            <person name="Liep D."/>
            <person name="Gordon J."/>
        </authorList>
    </citation>
    <scope>NUCLEOTIDE SEQUENCE [LARGE SCALE GENOMIC DNA]</scope>
    <source>
        <strain evidence="3">ATCC BAA-613 / DSM 15670 / CCUG 46953 / JCM 12243 / WAL 16351</strain>
    </source>
</reference>
<gene>
    <name evidence="2" type="ORF">CLOBOL_03210</name>
</gene>
<organism evidence="2 3">
    <name type="scientific">Enterocloster bolteae (strain ATCC BAA-613 / DSM 15670 / CCUG 46953 / JCM 12243 / WAL 16351)</name>
    <name type="common">Clostridium bolteae</name>
    <dbReference type="NCBI Taxonomy" id="411902"/>
    <lineage>
        <taxon>Bacteria</taxon>
        <taxon>Bacillati</taxon>
        <taxon>Bacillota</taxon>
        <taxon>Clostridia</taxon>
        <taxon>Lachnospirales</taxon>
        <taxon>Lachnospiraceae</taxon>
        <taxon>Enterocloster</taxon>
    </lineage>
</organism>
<evidence type="ECO:0000313" key="3">
    <source>
        <dbReference type="Proteomes" id="UP000005396"/>
    </source>
</evidence>
<protein>
    <submittedName>
        <fullName evidence="2">Uncharacterized protein</fullName>
    </submittedName>
</protein>
<proteinExistence type="predicted"/>